<dbReference type="RefSeq" id="WP_117604326.1">
    <property type="nucleotide sequence ID" value="NZ_BHGK01000001.1"/>
</dbReference>
<dbReference type="Gene3D" id="3.30.70.20">
    <property type="match status" value="2"/>
</dbReference>
<reference evidence="10" key="1">
    <citation type="submission" date="2018-09" db="EMBL/GenBank/DDBJ databases">
        <title>Draft Genome Sequence of Mediterraneibacter sp. KCTC 15684.</title>
        <authorList>
            <person name="Kim J.S."/>
            <person name="Han K.I."/>
            <person name="Suh M.K."/>
            <person name="Lee K.C."/>
            <person name="Eom M.K."/>
            <person name="Lee J.H."/>
            <person name="Park S.H."/>
            <person name="Kang S.W."/>
            <person name="Park J.E."/>
            <person name="Oh B.S."/>
            <person name="Yu S.Y."/>
            <person name="Choi S.H."/>
            <person name="Lee D.H."/>
            <person name="Yoon H."/>
            <person name="Kim B."/>
            <person name="Yang S.J."/>
            <person name="Lee J.S."/>
        </authorList>
    </citation>
    <scope>NUCLEOTIDE SEQUENCE [LARGE SCALE GENOMIC DNA]</scope>
    <source>
        <strain evidence="10">KCTC 15684</strain>
    </source>
</reference>
<dbReference type="AlphaFoldDB" id="A0A391P417"/>
<comment type="function">
    <text evidence="2">Ferredoxins are iron-sulfur proteins that transfer electrons in a wide variety of metabolic reactions.</text>
</comment>
<keyword evidence="10" id="KW-1185">Reference proteome</keyword>
<keyword evidence="7" id="KW-0411">Iron-sulfur</keyword>
<evidence type="ECO:0000256" key="2">
    <source>
        <dbReference type="ARBA" id="ARBA00003532"/>
    </source>
</evidence>
<dbReference type="GO" id="GO:0046872">
    <property type="term" value="F:metal ion binding"/>
    <property type="evidence" value="ECO:0007669"/>
    <property type="project" value="UniProtKB-KW"/>
</dbReference>
<evidence type="ECO:0000256" key="4">
    <source>
        <dbReference type="ARBA" id="ARBA00022485"/>
    </source>
</evidence>
<dbReference type="InterPro" id="IPR017896">
    <property type="entry name" value="4Fe4S_Fe-S-bd"/>
</dbReference>
<sequence>MAQRRKKRVAVVQCSKEAGSCQWGCIGCGACVSACRLKAVSINEYQTAKIDPEKCVGCGLCAKACPQNLIRVTTEEFTIYPGCMNQALGAQTRKDCDKGCIACGICVRNCPAGAIRIEENHAVIDEDRCIACGMCAVKCPKGVIHDRDGIFAAI</sequence>
<dbReference type="PROSITE" id="PS00198">
    <property type="entry name" value="4FE4S_FER_1"/>
    <property type="match status" value="2"/>
</dbReference>
<accession>A0A391P417</accession>
<dbReference type="PANTHER" id="PTHR24960">
    <property type="entry name" value="PHOTOSYSTEM I IRON-SULFUR CENTER-RELATED"/>
    <property type="match status" value="1"/>
</dbReference>
<evidence type="ECO:0000256" key="5">
    <source>
        <dbReference type="ARBA" id="ARBA00022723"/>
    </source>
</evidence>
<evidence type="ECO:0000256" key="3">
    <source>
        <dbReference type="ARBA" id="ARBA00013529"/>
    </source>
</evidence>
<feature type="domain" description="4Fe-4S ferredoxin-type" evidence="8">
    <location>
        <begin position="120"/>
        <end position="149"/>
    </location>
</feature>
<protein>
    <recommendedName>
        <fullName evidence="3">Ferredoxin</fullName>
    </recommendedName>
</protein>
<dbReference type="CDD" id="cd10549">
    <property type="entry name" value="MtMvhB_like"/>
    <property type="match status" value="1"/>
</dbReference>
<comment type="cofactor">
    <cofactor evidence="1">
        <name>[4Fe-4S] cluster</name>
        <dbReference type="ChEBI" id="CHEBI:49883"/>
    </cofactor>
</comment>
<evidence type="ECO:0000256" key="1">
    <source>
        <dbReference type="ARBA" id="ARBA00001966"/>
    </source>
</evidence>
<dbReference type="SUPFAM" id="SSF54862">
    <property type="entry name" value="4Fe-4S ferredoxins"/>
    <property type="match status" value="2"/>
</dbReference>
<dbReference type="PROSITE" id="PS51379">
    <property type="entry name" value="4FE4S_FER_2"/>
    <property type="match status" value="4"/>
</dbReference>
<keyword evidence="5" id="KW-0479">Metal-binding</keyword>
<dbReference type="Proteomes" id="UP000265643">
    <property type="component" value="Unassembled WGS sequence"/>
</dbReference>
<evidence type="ECO:0000256" key="6">
    <source>
        <dbReference type="ARBA" id="ARBA00023004"/>
    </source>
</evidence>
<gene>
    <name evidence="9" type="ORF">KGMB01110_24160</name>
</gene>
<dbReference type="InterPro" id="IPR017900">
    <property type="entry name" value="4Fe4S_Fe_S_CS"/>
</dbReference>
<evidence type="ECO:0000313" key="10">
    <source>
        <dbReference type="Proteomes" id="UP000265643"/>
    </source>
</evidence>
<keyword evidence="4" id="KW-0004">4Fe-4S</keyword>
<keyword evidence="6" id="KW-0408">Iron</keyword>
<feature type="domain" description="4Fe-4S ferredoxin-type" evidence="8">
    <location>
        <begin position="90"/>
        <end position="119"/>
    </location>
</feature>
<name>A0A391P417_9FIRM</name>
<dbReference type="PANTHER" id="PTHR24960:SF79">
    <property type="entry name" value="PHOTOSYSTEM I IRON-SULFUR CENTER"/>
    <property type="match status" value="1"/>
</dbReference>
<evidence type="ECO:0000313" key="9">
    <source>
        <dbReference type="EMBL" id="GCA67980.1"/>
    </source>
</evidence>
<evidence type="ECO:0000259" key="8">
    <source>
        <dbReference type="PROSITE" id="PS51379"/>
    </source>
</evidence>
<comment type="caution">
    <text evidence="9">The sequence shown here is derived from an EMBL/GenBank/DDBJ whole genome shotgun (WGS) entry which is preliminary data.</text>
</comment>
<dbReference type="Pfam" id="PF12838">
    <property type="entry name" value="Fer4_7"/>
    <property type="match status" value="2"/>
</dbReference>
<feature type="domain" description="4Fe-4S ferredoxin-type" evidence="8">
    <location>
        <begin position="46"/>
        <end position="75"/>
    </location>
</feature>
<dbReference type="GO" id="GO:0051539">
    <property type="term" value="F:4 iron, 4 sulfur cluster binding"/>
    <property type="evidence" value="ECO:0007669"/>
    <property type="project" value="UniProtKB-KW"/>
</dbReference>
<organism evidence="9 10">
    <name type="scientific">Mediterraneibacter butyricigenes</name>
    <dbReference type="NCBI Taxonomy" id="2316025"/>
    <lineage>
        <taxon>Bacteria</taxon>
        <taxon>Bacillati</taxon>
        <taxon>Bacillota</taxon>
        <taxon>Clostridia</taxon>
        <taxon>Lachnospirales</taxon>
        <taxon>Lachnospiraceae</taxon>
        <taxon>Mediterraneibacter</taxon>
    </lineage>
</organism>
<evidence type="ECO:0000256" key="7">
    <source>
        <dbReference type="ARBA" id="ARBA00023014"/>
    </source>
</evidence>
<proteinExistence type="predicted"/>
<dbReference type="EMBL" id="BHGK01000001">
    <property type="protein sequence ID" value="GCA67980.1"/>
    <property type="molecule type" value="Genomic_DNA"/>
</dbReference>
<dbReference type="InterPro" id="IPR050157">
    <property type="entry name" value="PSI_iron-sulfur_center"/>
</dbReference>
<feature type="domain" description="4Fe-4S ferredoxin-type" evidence="8">
    <location>
        <begin position="25"/>
        <end position="45"/>
    </location>
</feature>